<dbReference type="AlphaFoldDB" id="A0A146KKY6"/>
<name>A0A146KKY6_9EUKA</name>
<evidence type="ECO:0000256" key="1">
    <source>
        <dbReference type="SAM" id="Phobius"/>
    </source>
</evidence>
<evidence type="ECO:0000313" key="2">
    <source>
        <dbReference type="EMBL" id="JAP96066.1"/>
    </source>
</evidence>
<keyword evidence="1" id="KW-1133">Transmembrane helix</keyword>
<gene>
    <name evidence="2" type="ORF">TPC1_10727</name>
</gene>
<sequence>ISIIINYAVGTGILNLPHTVASASISISMVLVVLISFSTYVLGHYSIDVLSRTYALKNNESVEESSV</sequence>
<feature type="non-terminal residue" evidence="2">
    <location>
        <position position="67"/>
    </location>
</feature>
<feature type="transmembrane region" description="Helical" evidence="1">
    <location>
        <begin position="20"/>
        <end position="42"/>
    </location>
</feature>
<accession>A0A146KKY6</accession>
<keyword evidence="1" id="KW-0812">Transmembrane</keyword>
<feature type="non-terminal residue" evidence="2">
    <location>
        <position position="1"/>
    </location>
</feature>
<proteinExistence type="predicted"/>
<reference evidence="2" key="1">
    <citation type="submission" date="2015-07" db="EMBL/GenBank/DDBJ databases">
        <title>Adaptation to a free-living lifestyle via gene acquisitions in the diplomonad Trepomonas sp. PC1.</title>
        <authorList>
            <person name="Xu F."/>
            <person name="Jerlstrom-Hultqvist J."/>
            <person name="Kolisko M."/>
            <person name="Simpson A.G.B."/>
            <person name="Roger A.J."/>
            <person name="Svard S.G."/>
            <person name="Andersson J.O."/>
        </authorList>
    </citation>
    <scope>NUCLEOTIDE SEQUENCE</scope>
    <source>
        <strain evidence="2">PC1</strain>
    </source>
</reference>
<protein>
    <submittedName>
        <fullName evidence="2">Amino acid transporter family protein</fullName>
    </submittedName>
</protein>
<dbReference type="EMBL" id="GDID01000540">
    <property type="protein sequence ID" value="JAP96066.1"/>
    <property type="molecule type" value="Transcribed_RNA"/>
</dbReference>
<keyword evidence="1" id="KW-0472">Membrane</keyword>
<organism evidence="2">
    <name type="scientific">Trepomonas sp. PC1</name>
    <dbReference type="NCBI Taxonomy" id="1076344"/>
    <lineage>
        <taxon>Eukaryota</taxon>
        <taxon>Metamonada</taxon>
        <taxon>Diplomonadida</taxon>
        <taxon>Hexamitidae</taxon>
        <taxon>Hexamitinae</taxon>
        <taxon>Trepomonas</taxon>
    </lineage>
</organism>